<name>A0A836CY94_SHEEP</name>
<comment type="caution">
    <text evidence="1">The sequence shown here is derived from an EMBL/GenBank/DDBJ whole genome shotgun (WGS) entry which is preliminary data.</text>
</comment>
<evidence type="ECO:0000313" key="2">
    <source>
        <dbReference type="Proteomes" id="UP000664991"/>
    </source>
</evidence>
<dbReference type="EMBL" id="JAEMGP010000012">
    <property type="protein sequence ID" value="KAG5202109.1"/>
    <property type="molecule type" value="Genomic_DNA"/>
</dbReference>
<sequence>MLRKKGLSGGPVPSPPFAGLGAPITVGQPGVQVDSWSLGVLLYILVYDHETLVKQISNGAYQQPPKPSSE</sequence>
<reference evidence="1 2" key="1">
    <citation type="submission" date="2020-12" db="EMBL/GenBank/DDBJ databases">
        <title>De novo assembly of Tibetan sheep genome.</title>
        <authorList>
            <person name="Li X."/>
        </authorList>
    </citation>
    <scope>NUCLEOTIDE SEQUENCE [LARGE SCALE GENOMIC DNA]</scope>
    <source>
        <tissue evidence="1">Heart</tissue>
    </source>
</reference>
<organism evidence="1 2">
    <name type="scientific">Ovis aries</name>
    <name type="common">Sheep</name>
    <dbReference type="NCBI Taxonomy" id="9940"/>
    <lineage>
        <taxon>Eukaryota</taxon>
        <taxon>Metazoa</taxon>
        <taxon>Chordata</taxon>
        <taxon>Craniata</taxon>
        <taxon>Vertebrata</taxon>
        <taxon>Euteleostomi</taxon>
        <taxon>Mammalia</taxon>
        <taxon>Eutheria</taxon>
        <taxon>Laurasiatheria</taxon>
        <taxon>Artiodactyla</taxon>
        <taxon>Ruminantia</taxon>
        <taxon>Pecora</taxon>
        <taxon>Bovidae</taxon>
        <taxon>Caprinae</taxon>
        <taxon>Ovis</taxon>
    </lineage>
</organism>
<evidence type="ECO:0000313" key="1">
    <source>
        <dbReference type="EMBL" id="KAG5202109.1"/>
    </source>
</evidence>
<dbReference type="Proteomes" id="UP000664991">
    <property type="component" value="Unassembled WGS sequence"/>
</dbReference>
<dbReference type="AlphaFoldDB" id="A0A836CY94"/>
<evidence type="ECO:0008006" key="3">
    <source>
        <dbReference type="Google" id="ProtNLM"/>
    </source>
</evidence>
<proteinExistence type="predicted"/>
<gene>
    <name evidence="1" type="ORF">JEQ12_003499</name>
</gene>
<accession>A0A836CY94</accession>
<protein>
    <recommendedName>
        <fullName evidence="3">Protein kinase domain-containing protein</fullName>
    </recommendedName>
</protein>